<dbReference type="Proteomes" id="UP001163823">
    <property type="component" value="Chromosome 8"/>
</dbReference>
<dbReference type="GO" id="GO:0005874">
    <property type="term" value="C:microtubule"/>
    <property type="evidence" value="ECO:0007669"/>
    <property type="project" value="UniProtKB-KW"/>
</dbReference>
<keyword evidence="2 5" id="KW-0963">Cytoplasm</keyword>
<evidence type="ECO:0000313" key="8">
    <source>
        <dbReference type="Proteomes" id="UP001163823"/>
    </source>
</evidence>
<dbReference type="GO" id="GO:0000930">
    <property type="term" value="C:gamma-tubulin complex"/>
    <property type="evidence" value="ECO:0007669"/>
    <property type="project" value="TreeGrafter"/>
</dbReference>
<dbReference type="InterPro" id="IPR042241">
    <property type="entry name" value="GCP_C_sf"/>
</dbReference>
<dbReference type="PANTHER" id="PTHR19302:SF70">
    <property type="entry name" value="GAMMA-TUBULIN COMPLEX COMPONENT 6"/>
    <property type="match status" value="1"/>
</dbReference>
<organism evidence="7 8">
    <name type="scientific">Quillaja saponaria</name>
    <name type="common">Soap bark tree</name>
    <dbReference type="NCBI Taxonomy" id="32244"/>
    <lineage>
        <taxon>Eukaryota</taxon>
        <taxon>Viridiplantae</taxon>
        <taxon>Streptophyta</taxon>
        <taxon>Embryophyta</taxon>
        <taxon>Tracheophyta</taxon>
        <taxon>Spermatophyta</taxon>
        <taxon>Magnoliopsida</taxon>
        <taxon>eudicotyledons</taxon>
        <taxon>Gunneridae</taxon>
        <taxon>Pentapetalae</taxon>
        <taxon>rosids</taxon>
        <taxon>fabids</taxon>
        <taxon>Fabales</taxon>
        <taxon>Quillajaceae</taxon>
        <taxon>Quillaja</taxon>
    </lineage>
</organism>
<evidence type="ECO:0000256" key="1">
    <source>
        <dbReference type="ARBA" id="ARBA00010337"/>
    </source>
</evidence>
<accession>A0AAD7PLN6</accession>
<dbReference type="EMBL" id="JARAOO010000008">
    <property type="protein sequence ID" value="KAJ7960371.1"/>
    <property type="molecule type" value="Genomic_DNA"/>
</dbReference>
<dbReference type="GO" id="GO:0007020">
    <property type="term" value="P:microtubule nucleation"/>
    <property type="evidence" value="ECO:0007669"/>
    <property type="project" value="InterPro"/>
</dbReference>
<comment type="function">
    <text evidence="5">Component of the gamma-tubulin ring complex (gTuRC) which mediates microtubule nucleation.</text>
</comment>
<evidence type="ECO:0000313" key="7">
    <source>
        <dbReference type="EMBL" id="KAJ7960371.1"/>
    </source>
</evidence>
<feature type="domain" description="Gamma tubulin complex component C-terminal" evidence="6">
    <location>
        <begin position="38"/>
        <end position="186"/>
    </location>
</feature>
<evidence type="ECO:0000259" key="6">
    <source>
        <dbReference type="Pfam" id="PF04130"/>
    </source>
</evidence>
<dbReference type="InterPro" id="IPR040457">
    <property type="entry name" value="GCP_C"/>
</dbReference>
<proteinExistence type="inferred from homology"/>
<dbReference type="GO" id="GO:0043015">
    <property type="term" value="F:gamma-tubulin binding"/>
    <property type="evidence" value="ECO:0007669"/>
    <property type="project" value="InterPro"/>
</dbReference>
<dbReference type="Gene3D" id="1.20.120.1900">
    <property type="entry name" value="Gamma-tubulin complex, C-terminal domain"/>
    <property type="match status" value="1"/>
</dbReference>
<dbReference type="GO" id="GO:0000278">
    <property type="term" value="P:mitotic cell cycle"/>
    <property type="evidence" value="ECO:0007669"/>
    <property type="project" value="TreeGrafter"/>
</dbReference>
<name>A0AAD7PLN6_QUISA</name>
<protein>
    <recommendedName>
        <fullName evidence="5">Gamma-tubulin complex component</fullName>
    </recommendedName>
</protein>
<evidence type="ECO:0000256" key="3">
    <source>
        <dbReference type="ARBA" id="ARBA00022701"/>
    </source>
</evidence>
<dbReference type="GO" id="GO:0051011">
    <property type="term" value="F:microtubule minus-end binding"/>
    <property type="evidence" value="ECO:0007669"/>
    <property type="project" value="TreeGrafter"/>
</dbReference>
<evidence type="ECO:0000256" key="5">
    <source>
        <dbReference type="RuleBase" id="RU363050"/>
    </source>
</evidence>
<comment type="caution">
    <text evidence="7">The sequence shown here is derived from an EMBL/GenBank/DDBJ whole genome shotgun (WGS) entry which is preliminary data.</text>
</comment>
<evidence type="ECO:0000256" key="4">
    <source>
        <dbReference type="ARBA" id="ARBA00023212"/>
    </source>
</evidence>
<gene>
    <name evidence="7" type="ORF">O6P43_020826</name>
</gene>
<dbReference type="InterPro" id="IPR007259">
    <property type="entry name" value="GCP"/>
</dbReference>
<dbReference type="GO" id="GO:0000922">
    <property type="term" value="C:spindle pole"/>
    <property type="evidence" value="ECO:0007669"/>
    <property type="project" value="InterPro"/>
</dbReference>
<keyword evidence="4 5" id="KW-0206">Cytoskeleton</keyword>
<dbReference type="PANTHER" id="PTHR19302">
    <property type="entry name" value="GAMMA TUBULIN COMPLEX PROTEIN"/>
    <property type="match status" value="1"/>
</dbReference>
<dbReference type="GO" id="GO:0051321">
    <property type="term" value="P:meiotic cell cycle"/>
    <property type="evidence" value="ECO:0007669"/>
    <property type="project" value="TreeGrafter"/>
</dbReference>
<dbReference type="GO" id="GO:0031122">
    <property type="term" value="P:cytoplasmic microtubule organization"/>
    <property type="evidence" value="ECO:0007669"/>
    <property type="project" value="TreeGrafter"/>
</dbReference>
<dbReference type="GO" id="GO:0051225">
    <property type="term" value="P:spindle assembly"/>
    <property type="evidence" value="ECO:0007669"/>
    <property type="project" value="TreeGrafter"/>
</dbReference>
<keyword evidence="8" id="KW-1185">Reference proteome</keyword>
<reference evidence="7" key="1">
    <citation type="journal article" date="2023" name="Science">
        <title>Elucidation of the pathway for biosynthesis of saponin adjuvants from the soapbark tree.</title>
        <authorList>
            <person name="Reed J."/>
            <person name="Orme A."/>
            <person name="El-Demerdash A."/>
            <person name="Owen C."/>
            <person name="Martin L.B.B."/>
            <person name="Misra R.C."/>
            <person name="Kikuchi S."/>
            <person name="Rejzek M."/>
            <person name="Martin A.C."/>
            <person name="Harkess A."/>
            <person name="Leebens-Mack J."/>
            <person name="Louveau T."/>
            <person name="Stephenson M.J."/>
            <person name="Osbourn A."/>
        </authorList>
    </citation>
    <scope>NUCLEOTIDE SEQUENCE</scope>
    <source>
        <strain evidence="7">S10</strain>
    </source>
</reference>
<dbReference type="AlphaFoldDB" id="A0AAD7PLN6"/>
<dbReference type="Pfam" id="PF04130">
    <property type="entry name" value="GCP_C_terminal"/>
    <property type="match status" value="1"/>
</dbReference>
<dbReference type="KEGG" id="qsa:O6P43_020826"/>
<comment type="subcellular location">
    <subcellularLocation>
        <location evidence="5">Cytoplasm</location>
        <location evidence="5">Cytoskeleton</location>
        <location evidence="5">Microtubule organizing center</location>
    </subcellularLocation>
</comment>
<evidence type="ECO:0000256" key="2">
    <source>
        <dbReference type="ARBA" id="ARBA00022490"/>
    </source>
</evidence>
<keyword evidence="3 5" id="KW-0493">Microtubule</keyword>
<comment type="similarity">
    <text evidence="1 5">Belongs to the TUBGCP family.</text>
</comment>
<sequence length="201" mass="23632">MKLTIFSLTDIWRSLKGLVHFISKSCDSELYQHEVSHLNTLMKMRHQVNHFVSTHCSSMWSHNYLIYLGVKDMMDFESVHMEYLTDSLHICFLSDETRTVASIIESILQFALDFRSCLTAGVWDVEVNQQNLLSKLSRINISQVLSIKQKFDKNLNELHLCYLKTPKHGEFGLSCFWDYLNYNKFYSDASNEMEVSWFLSF</sequence>